<dbReference type="InterPro" id="IPR036928">
    <property type="entry name" value="AS_sf"/>
</dbReference>
<dbReference type="EMBL" id="CAJOAX010042134">
    <property type="protein sequence ID" value="CAF4284737.1"/>
    <property type="molecule type" value="Genomic_DNA"/>
</dbReference>
<feature type="non-terminal residue" evidence="3">
    <location>
        <position position="1"/>
    </location>
</feature>
<keyword evidence="1" id="KW-0378">Hydrolase</keyword>
<dbReference type="GO" id="GO:0016787">
    <property type="term" value="F:hydrolase activity"/>
    <property type="evidence" value="ECO:0007669"/>
    <property type="project" value="UniProtKB-KW"/>
</dbReference>
<evidence type="ECO:0000259" key="2">
    <source>
        <dbReference type="Pfam" id="PF01425"/>
    </source>
</evidence>
<dbReference type="PANTHER" id="PTHR46072">
    <property type="entry name" value="AMIDASE-RELATED-RELATED"/>
    <property type="match status" value="1"/>
</dbReference>
<dbReference type="SUPFAM" id="SSF75304">
    <property type="entry name" value="Amidase signature (AS) enzymes"/>
    <property type="match status" value="1"/>
</dbReference>
<dbReference type="InterPro" id="IPR023631">
    <property type="entry name" value="Amidase_dom"/>
</dbReference>
<comment type="caution">
    <text evidence="3">The sequence shown here is derived from an EMBL/GenBank/DDBJ whole genome shotgun (WGS) entry which is preliminary data.</text>
</comment>
<organism evidence="3 4">
    <name type="scientific">Rotaria sordida</name>
    <dbReference type="NCBI Taxonomy" id="392033"/>
    <lineage>
        <taxon>Eukaryota</taxon>
        <taxon>Metazoa</taxon>
        <taxon>Spiralia</taxon>
        <taxon>Gnathifera</taxon>
        <taxon>Rotifera</taxon>
        <taxon>Eurotatoria</taxon>
        <taxon>Bdelloidea</taxon>
        <taxon>Philodinida</taxon>
        <taxon>Philodinidae</taxon>
        <taxon>Rotaria</taxon>
    </lineage>
</organism>
<evidence type="ECO:0000313" key="4">
    <source>
        <dbReference type="Proteomes" id="UP000663823"/>
    </source>
</evidence>
<name>A0A820GXZ1_9BILA</name>
<dbReference type="Gene3D" id="3.90.1300.10">
    <property type="entry name" value="Amidase signature (AS) domain"/>
    <property type="match status" value="2"/>
</dbReference>
<dbReference type="AlphaFoldDB" id="A0A820GXZ1"/>
<proteinExistence type="predicted"/>
<reference evidence="3" key="1">
    <citation type="submission" date="2021-02" db="EMBL/GenBank/DDBJ databases">
        <authorList>
            <person name="Nowell W R."/>
        </authorList>
    </citation>
    <scope>NUCLEOTIDE SEQUENCE</scope>
</reference>
<evidence type="ECO:0000313" key="3">
    <source>
        <dbReference type="EMBL" id="CAF4284737.1"/>
    </source>
</evidence>
<gene>
    <name evidence="3" type="ORF">OTI717_LOCUS41534</name>
</gene>
<dbReference type="PANTHER" id="PTHR46072:SF11">
    <property type="entry name" value="AMIDASE-RELATED"/>
    <property type="match status" value="1"/>
</dbReference>
<evidence type="ECO:0000256" key="1">
    <source>
        <dbReference type="ARBA" id="ARBA00022801"/>
    </source>
</evidence>
<dbReference type="Pfam" id="PF01425">
    <property type="entry name" value="Amidase"/>
    <property type="match status" value="1"/>
</dbReference>
<feature type="domain" description="Amidase" evidence="2">
    <location>
        <begin position="1"/>
        <end position="41"/>
    </location>
</feature>
<dbReference type="Proteomes" id="UP000663823">
    <property type="component" value="Unassembled WGS sequence"/>
</dbReference>
<protein>
    <recommendedName>
        <fullName evidence="2">Amidase domain-containing protein</fullName>
    </recommendedName>
</protein>
<accession>A0A820GXZ1</accession>
<sequence>IYGTTFNQFYRHLTCGGSTGGEDALLGLKASPMGKGTDIGGILDMGSWLRDSSRVSIPWSTINLNSKNLTVAVMWDDGVVHPHPSVTCALRETVEYLKKIWNSIY</sequence>